<sequence>MQQPFATLTEAADALRSGAVGSRELVAAALTDADTLDPLLGVYVTRFPEQALAAARAADSRPAAERGPLHGLPLAVKDNLATVEGPVTAQSPAHDPHWWRGRDAPAVARLRRAGAVVLGKTTMAEYAMGRPDPAHPFPVPRNPWDPERWTGGSSTGNGAGIASGLFLGALGSDTSGSVRLPAALCGTTGLKTTFGLLPTDGCLPLSPSQDVLGPMAVSAGDCGLLLDALTGQPGRAPGPSDIRGLRVGVPYGLLDAPGVTGPCRAAFLDALRELTELGCEIREFELPEFGELLAVNAVIMLAEAFSEHGERLAADWDGHGRGFRRLAAAGGLIPAHLYLRAQRTRERLTAALLERLAGPAGADVIATPTWPAPARPYARETAPGDELNLTAVWNPTGFPALALPMGADPAGLPLSLQLAGRPRSEHTLLRAGEAFQSVTTWHLRRAAPDPRHRPTPLRDPDREEPAPASPTPGIPGPGHAPAGIEEALAAVGITPGPADLAVVGAVARGLLTAGRRPAA</sequence>
<name>A0AAU2W0F3_9ACTN</name>
<dbReference type="Gene3D" id="3.90.1300.10">
    <property type="entry name" value="Amidase signature (AS) domain"/>
    <property type="match status" value="1"/>
</dbReference>
<dbReference type="GO" id="GO:0003824">
    <property type="term" value="F:catalytic activity"/>
    <property type="evidence" value="ECO:0007669"/>
    <property type="project" value="InterPro"/>
</dbReference>
<evidence type="ECO:0000313" key="3">
    <source>
        <dbReference type="EMBL" id="WTW73067.1"/>
    </source>
</evidence>
<reference evidence="3" key="1">
    <citation type="submission" date="2022-10" db="EMBL/GenBank/DDBJ databases">
        <title>The complete genomes of actinobacterial strains from the NBC collection.</title>
        <authorList>
            <person name="Joergensen T.S."/>
            <person name="Alvarez Arevalo M."/>
            <person name="Sterndorff E.B."/>
            <person name="Faurdal D."/>
            <person name="Vuksanovic O."/>
            <person name="Mourched A.-S."/>
            <person name="Charusanti P."/>
            <person name="Shaw S."/>
            <person name="Blin K."/>
            <person name="Weber T."/>
        </authorList>
    </citation>
    <scope>NUCLEOTIDE SEQUENCE</scope>
    <source>
        <strain evidence="3">NBC_00008</strain>
    </source>
</reference>
<feature type="domain" description="Amidase" evidence="2">
    <location>
        <begin position="24"/>
        <end position="429"/>
    </location>
</feature>
<dbReference type="Pfam" id="PF01425">
    <property type="entry name" value="Amidase"/>
    <property type="match status" value="1"/>
</dbReference>
<organism evidence="3">
    <name type="scientific">Streptomyces sp. NBC_00008</name>
    <dbReference type="NCBI Taxonomy" id="2903610"/>
    <lineage>
        <taxon>Bacteria</taxon>
        <taxon>Bacillati</taxon>
        <taxon>Actinomycetota</taxon>
        <taxon>Actinomycetes</taxon>
        <taxon>Kitasatosporales</taxon>
        <taxon>Streptomycetaceae</taxon>
        <taxon>Streptomyces</taxon>
    </lineage>
</organism>
<dbReference type="PANTHER" id="PTHR11895:SF176">
    <property type="entry name" value="AMIDASE AMID-RELATED"/>
    <property type="match status" value="1"/>
</dbReference>
<evidence type="ECO:0000259" key="2">
    <source>
        <dbReference type="Pfam" id="PF01425"/>
    </source>
</evidence>
<gene>
    <name evidence="3" type="ORF">OG398_34940</name>
</gene>
<dbReference type="InterPro" id="IPR023631">
    <property type="entry name" value="Amidase_dom"/>
</dbReference>
<dbReference type="PANTHER" id="PTHR11895">
    <property type="entry name" value="TRANSAMIDASE"/>
    <property type="match status" value="1"/>
</dbReference>
<dbReference type="InterPro" id="IPR036928">
    <property type="entry name" value="AS_sf"/>
</dbReference>
<protein>
    <submittedName>
        <fullName evidence="3">Amidase</fullName>
    </submittedName>
</protein>
<accession>A0AAU2W0F3</accession>
<feature type="region of interest" description="Disordered" evidence="1">
    <location>
        <begin position="442"/>
        <end position="483"/>
    </location>
</feature>
<dbReference type="AlphaFoldDB" id="A0AAU2W0F3"/>
<dbReference type="InterPro" id="IPR000120">
    <property type="entry name" value="Amidase"/>
</dbReference>
<evidence type="ECO:0000256" key="1">
    <source>
        <dbReference type="SAM" id="MobiDB-lite"/>
    </source>
</evidence>
<feature type="compositionally biased region" description="Basic and acidic residues" evidence="1">
    <location>
        <begin position="446"/>
        <end position="465"/>
    </location>
</feature>
<proteinExistence type="predicted"/>
<dbReference type="SUPFAM" id="SSF75304">
    <property type="entry name" value="Amidase signature (AS) enzymes"/>
    <property type="match status" value="1"/>
</dbReference>
<dbReference type="EMBL" id="CP108313">
    <property type="protein sequence ID" value="WTW73067.1"/>
    <property type="molecule type" value="Genomic_DNA"/>
</dbReference>